<evidence type="ECO:0000256" key="14">
    <source>
        <dbReference type="ARBA" id="ARBA00030753"/>
    </source>
</evidence>
<evidence type="ECO:0000256" key="2">
    <source>
        <dbReference type="ARBA" id="ARBA00004434"/>
    </source>
</evidence>
<evidence type="ECO:0000256" key="1">
    <source>
        <dbReference type="ARBA" id="ARBA00003195"/>
    </source>
</evidence>
<gene>
    <name evidence="19" type="primary">LOC117233813</name>
</gene>
<evidence type="ECO:0000256" key="15">
    <source>
        <dbReference type="ARBA" id="ARBA00031387"/>
    </source>
</evidence>
<keyword evidence="9" id="KW-0809">Transit peptide</keyword>
<dbReference type="Proteomes" id="UP000504631">
    <property type="component" value="Unplaced"/>
</dbReference>
<comment type="function">
    <text evidence="1">Accessory subunit of the mitochondrial membrane respiratory chain NADH dehydrogenase (Complex I), that is believed not to be involved in catalysis. Complex I functions in the transfer of electrons from NADH to the respiratory chain. The immediate electron acceptor for the enzyme is believed to be ubiquinone.</text>
</comment>
<evidence type="ECO:0000256" key="12">
    <source>
        <dbReference type="ARBA" id="ARBA00023128"/>
    </source>
</evidence>
<organism evidence="18 19">
    <name type="scientific">Bombus vosnesenskii</name>
    <dbReference type="NCBI Taxonomy" id="207650"/>
    <lineage>
        <taxon>Eukaryota</taxon>
        <taxon>Metazoa</taxon>
        <taxon>Ecdysozoa</taxon>
        <taxon>Arthropoda</taxon>
        <taxon>Hexapoda</taxon>
        <taxon>Insecta</taxon>
        <taxon>Pterygota</taxon>
        <taxon>Neoptera</taxon>
        <taxon>Endopterygota</taxon>
        <taxon>Hymenoptera</taxon>
        <taxon>Apocrita</taxon>
        <taxon>Aculeata</taxon>
        <taxon>Apoidea</taxon>
        <taxon>Anthophila</taxon>
        <taxon>Apidae</taxon>
        <taxon>Bombus</taxon>
        <taxon>Pyrobombus</taxon>
    </lineage>
</organism>
<dbReference type="CTD" id="42282"/>
<evidence type="ECO:0000313" key="18">
    <source>
        <dbReference type="Proteomes" id="UP000504631"/>
    </source>
</evidence>
<evidence type="ECO:0000256" key="8">
    <source>
        <dbReference type="ARBA" id="ARBA00022792"/>
    </source>
</evidence>
<dbReference type="PANTHER" id="PTHR13327">
    <property type="entry name" value="NADH-UBIQUINONE OXIDOREDUCTASE ESSS SUBUNIT, MITOCHONDRIAL PRECURSOR"/>
    <property type="match status" value="1"/>
</dbReference>
<dbReference type="AlphaFoldDB" id="A0A6J3KCZ1"/>
<name>A0A6J3KCZ1_9HYME</name>
<dbReference type="KEGG" id="bvk:117233813"/>
<keyword evidence="13 17" id="KW-0472">Membrane</keyword>
<evidence type="ECO:0000256" key="13">
    <source>
        <dbReference type="ARBA" id="ARBA00023136"/>
    </source>
</evidence>
<sequence>MSTLLRFIRSQGIKSGLTFLRPKENNICNRIHRSDVSVKNSEKESTYEVKKTWTSYGFCDEDQKTDRQIMHVTFFISVSVSLVFGALIIGYAPDPFLQDWAQREAYLQLRYREEHGLPPIDPNLIDPSKIKLPSEEELIDVEIII</sequence>
<keyword evidence="12" id="KW-0496">Mitochondrion</keyword>
<keyword evidence="7 17" id="KW-0812">Transmembrane</keyword>
<evidence type="ECO:0000256" key="9">
    <source>
        <dbReference type="ARBA" id="ARBA00022946"/>
    </source>
</evidence>
<evidence type="ECO:0000256" key="3">
    <source>
        <dbReference type="ARBA" id="ARBA00008915"/>
    </source>
</evidence>
<keyword evidence="18" id="KW-1185">Reference proteome</keyword>
<evidence type="ECO:0000256" key="6">
    <source>
        <dbReference type="ARBA" id="ARBA00022660"/>
    </source>
</evidence>
<keyword evidence="8" id="KW-0999">Mitochondrion inner membrane</keyword>
<reference evidence="19" key="1">
    <citation type="submission" date="2025-08" db="UniProtKB">
        <authorList>
            <consortium name="RefSeq"/>
        </authorList>
    </citation>
    <scope>IDENTIFICATION</scope>
    <source>
        <tissue evidence="19">Muscle</tissue>
    </source>
</reference>
<dbReference type="RefSeq" id="XP_033350306.1">
    <property type="nucleotide sequence ID" value="XM_033494415.1"/>
</dbReference>
<comment type="subunit">
    <text evidence="16">Complex I is composed of 45 different subunits. Interacts with BCAP31.</text>
</comment>
<proteinExistence type="inferred from homology"/>
<evidence type="ECO:0000256" key="7">
    <source>
        <dbReference type="ARBA" id="ARBA00022692"/>
    </source>
</evidence>
<dbReference type="Pfam" id="PF10183">
    <property type="entry name" value="ESSS"/>
    <property type="match status" value="1"/>
</dbReference>
<comment type="subcellular location">
    <subcellularLocation>
        <location evidence="2">Mitochondrion inner membrane</location>
        <topology evidence="2">Single-pass membrane protein</topology>
    </subcellularLocation>
</comment>
<dbReference type="InterPro" id="IPR019329">
    <property type="entry name" value="NADH_UbQ_OxRdtase_ESSS_su"/>
</dbReference>
<comment type="similarity">
    <text evidence="3">Belongs to the complex I NDUFB11 subunit family.</text>
</comment>
<evidence type="ECO:0000256" key="10">
    <source>
        <dbReference type="ARBA" id="ARBA00022982"/>
    </source>
</evidence>
<protein>
    <recommendedName>
        <fullName evidence="4">NADH dehydrogenase [ubiquinone] 1 beta subcomplex subunit 11, mitochondrial</fullName>
    </recommendedName>
    <alternativeName>
        <fullName evidence="15">Complex I-ESSS</fullName>
    </alternativeName>
    <alternativeName>
        <fullName evidence="14">NADH-ubiquinone oxidoreductase ESSS subunit</fullName>
    </alternativeName>
</protein>
<evidence type="ECO:0000256" key="11">
    <source>
        <dbReference type="ARBA" id="ARBA00022989"/>
    </source>
</evidence>
<dbReference type="GeneID" id="117233813"/>
<keyword evidence="6" id="KW-0679">Respiratory chain</keyword>
<evidence type="ECO:0000256" key="5">
    <source>
        <dbReference type="ARBA" id="ARBA00022448"/>
    </source>
</evidence>
<dbReference type="PANTHER" id="PTHR13327:SF0">
    <property type="entry name" value="NADH DEHYDROGENASE [UBIQUINONE] 1 BETA SUBCOMPLEX SUBUNIT 11, MITOCHONDRIAL"/>
    <property type="match status" value="1"/>
</dbReference>
<keyword evidence="10" id="KW-0249">Electron transport</keyword>
<keyword evidence="5" id="KW-0813">Transport</keyword>
<dbReference type="GO" id="GO:0005743">
    <property type="term" value="C:mitochondrial inner membrane"/>
    <property type="evidence" value="ECO:0007669"/>
    <property type="project" value="UniProtKB-SubCell"/>
</dbReference>
<evidence type="ECO:0000256" key="16">
    <source>
        <dbReference type="ARBA" id="ARBA00046528"/>
    </source>
</evidence>
<feature type="transmembrane region" description="Helical" evidence="17">
    <location>
        <begin position="72"/>
        <end position="92"/>
    </location>
</feature>
<evidence type="ECO:0000256" key="17">
    <source>
        <dbReference type="SAM" id="Phobius"/>
    </source>
</evidence>
<evidence type="ECO:0000256" key="4">
    <source>
        <dbReference type="ARBA" id="ARBA00018632"/>
    </source>
</evidence>
<keyword evidence="11 17" id="KW-1133">Transmembrane helix</keyword>
<evidence type="ECO:0000313" key="19">
    <source>
        <dbReference type="RefSeq" id="XP_033350306.1"/>
    </source>
</evidence>
<accession>A0A6J3KCZ1</accession>